<feature type="transmembrane region" description="Helical" evidence="1">
    <location>
        <begin position="177"/>
        <end position="200"/>
    </location>
</feature>
<dbReference type="HOGENOM" id="CLU_060742_1_1_9"/>
<dbReference type="eggNOG" id="COG3716">
    <property type="taxonomic scope" value="Bacteria"/>
</dbReference>
<dbReference type="AlphaFoldDB" id="A0A0A7FY79"/>
<feature type="transmembrane region" description="Helical" evidence="1">
    <location>
        <begin position="223"/>
        <end position="241"/>
    </location>
</feature>
<dbReference type="PANTHER" id="PTHR32502:SF26">
    <property type="entry name" value="PHOSPHOTRANSFERASE SYSTEM SUGAR-SPECIFIC EIID COMPONENT"/>
    <property type="match status" value="1"/>
</dbReference>
<feature type="transmembrane region" description="Helical" evidence="1">
    <location>
        <begin position="248"/>
        <end position="268"/>
    </location>
</feature>
<feature type="transmembrane region" description="Helical" evidence="1">
    <location>
        <begin position="109"/>
        <end position="133"/>
    </location>
</feature>
<dbReference type="EMBL" id="CP006905">
    <property type="protein sequence ID" value="AIY84572.1"/>
    <property type="molecule type" value="Genomic_DNA"/>
</dbReference>
<dbReference type="KEGG" id="cbv:U729_1428"/>
<dbReference type="OrthoDB" id="9795582at2"/>
<dbReference type="PANTHER" id="PTHR32502">
    <property type="entry name" value="N-ACETYLGALACTOSAMINE PERMEASE II COMPONENT-RELATED"/>
    <property type="match status" value="1"/>
</dbReference>
<dbReference type="InterPro" id="IPR050303">
    <property type="entry name" value="GatZ_KbaZ_carbometab"/>
</dbReference>
<dbReference type="GO" id="GO:0005886">
    <property type="term" value="C:plasma membrane"/>
    <property type="evidence" value="ECO:0007669"/>
    <property type="project" value="TreeGrafter"/>
</dbReference>
<dbReference type="InterPro" id="IPR004704">
    <property type="entry name" value="PTS_IID_man"/>
</dbReference>
<keyword evidence="1" id="KW-1133">Transmembrane helix</keyword>
<evidence type="ECO:0000313" key="3">
    <source>
        <dbReference type="Proteomes" id="UP000030635"/>
    </source>
</evidence>
<dbReference type="GO" id="GO:0009401">
    <property type="term" value="P:phosphoenolpyruvate-dependent sugar phosphotransferase system"/>
    <property type="evidence" value="ECO:0007669"/>
    <property type="project" value="InterPro"/>
</dbReference>
<accession>A0A0A7FY79</accession>
<dbReference type="GeneID" id="60851954"/>
<protein>
    <submittedName>
        <fullName evidence="2">PTS system mannose/fructose/sorbose IID component family protein</fullName>
    </submittedName>
</protein>
<dbReference type="RefSeq" id="WP_109091813.1">
    <property type="nucleotide sequence ID" value="NZ_CP006905.1"/>
</dbReference>
<proteinExistence type="predicted"/>
<organism evidence="2 3">
    <name type="scientific">Clostridium baratii str. Sullivan</name>
    <dbReference type="NCBI Taxonomy" id="1415775"/>
    <lineage>
        <taxon>Bacteria</taxon>
        <taxon>Bacillati</taxon>
        <taxon>Bacillota</taxon>
        <taxon>Clostridia</taxon>
        <taxon>Eubacteriales</taxon>
        <taxon>Clostridiaceae</taxon>
        <taxon>Clostridium</taxon>
    </lineage>
</organism>
<keyword evidence="1" id="KW-0812">Transmembrane</keyword>
<reference evidence="2 3" key="1">
    <citation type="journal article" date="2015" name="Infect. Genet. Evol.">
        <title>Genomic sequences of six botulinum neurotoxin-producing strains representing three clostridial species illustrate the mobility and diversity of botulinum neurotoxin genes.</title>
        <authorList>
            <person name="Smith T.J."/>
            <person name="Hill K.K."/>
            <person name="Xie G."/>
            <person name="Foley B.T."/>
            <person name="Williamson C.H."/>
            <person name="Foster J.T."/>
            <person name="Johnson S.L."/>
            <person name="Chertkov O."/>
            <person name="Teshima H."/>
            <person name="Gibbons H.S."/>
            <person name="Johnsky L.A."/>
            <person name="Karavis M.A."/>
            <person name="Smith L.A."/>
        </authorList>
    </citation>
    <scope>NUCLEOTIDE SEQUENCE [LARGE SCALE GENOMIC DNA]</scope>
    <source>
        <strain evidence="2">Sullivan</strain>
    </source>
</reference>
<sequence>MTMKSNYKLTDADFRQINKRNLFANQLGWNYERMQGSGYLWMILPQLRKMYGDNTDELKEMMKMHNQFFNTSNFFNTIITGIDLAIEEKEGVKSKDTVAGIKSGLMGPFAAIGDAIFGALVPAIMGAIAANMAIEGSPIGVFLWVAVCIGIMAFRWSQLKLAYREGVVLVTKLQHKLNALTNAATLLGVFVVGALVATMVNTKITYVAQLGDLSVNIQDKLDLILPRLVPLTLVGIIYWLLGKKSMNSTRVIFIVIIGSIILSALGIIGKM</sequence>
<feature type="transmembrane region" description="Helical" evidence="1">
    <location>
        <begin position="139"/>
        <end position="156"/>
    </location>
</feature>
<name>A0A0A7FY79_9CLOT</name>
<keyword evidence="3" id="KW-1185">Reference proteome</keyword>
<dbReference type="Pfam" id="PF03613">
    <property type="entry name" value="EIID-AGA"/>
    <property type="match status" value="1"/>
</dbReference>
<dbReference type="STRING" id="1561.NPD11_1566"/>
<dbReference type="Proteomes" id="UP000030635">
    <property type="component" value="Chromosome"/>
</dbReference>
<gene>
    <name evidence="2" type="ORF">U729_1428</name>
</gene>
<dbReference type="PROSITE" id="PS51108">
    <property type="entry name" value="PTS_EIID"/>
    <property type="match status" value="1"/>
</dbReference>
<evidence type="ECO:0000313" key="2">
    <source>
        <dbReference type="EMBL" id="AIY84572.1"/>
    </source>
</evidence>
<evidence type="ECO:0000256" key="1">
    <source>
        <dbReference type="SAM" id="Phobius"/>
    </source>
</evidence>
<keyword evidence="1" id="KW-0472">Membrane</keyword>